<dbReference type="InterPro" id="IPR000372">
    <property type="entry name" value="LRRNT"/>
</dbReference>
<feature type="disulfide bond" evidence="11">
    <location>
        <begin position="840"/>
        <end position="849"/>
    </location>
</feature>
<dbReference type="GO" id="GO:0005576">
    <property type="term" value="C:extracellular region"/>
    <property type="evidence" value="ECO:0007669"/>
    <property type="project" value="UniProtKB-SubCell"/>
</dbReference>
<keyword evidence="6" id="KW-0732">Signal</keyword>
<feature type="disulfide bond" evidence="11">
    <location>
        <begin position="948"/>
        <end position="965"/>
    </location>
</feature>
<evidence type="ECO:0000313" key="16">
    <source>
        <dbReference type="Proteomes" id="UP000828390"/>
    </source>
</evidence>
<dbReference type="SMART" id="SM00282">
    <property type="entry name" value="LamG"/>
    <property type="match status" value="1"/>
</dbReference>
<keyword evidence="7" id="KW-0677">Repeat</keyword>
<dbReference type="PROSITE" id="PS01187">
    <property type="entry name" value="EGF_CA"/>
    <property type="match status" value="2"/>
</dbReference>
<evidence type="ECO:0000256" key="1">
    <source>
        <dbReference type="ARBA" id="ARBA00004613"/>
    </source>
</evidence>
<dbReference type="Gene3D" id="3.80.10.10">
    <property type="entry name" value="Ribonuclease Inhibitor"/>
    <property type="match status" value="4"/>
</dbReference>
<evidence type="ECO:0000256" key="7">
    <source>
        <dbReference type="ARBA" id="ARBA00022737"/>
    </source>
</evidence>
<dbReference type="Pfam" id="PF00054">
    <property type="entry name" value="Laminin_G_1"/>
    <property type="match status" value="1"/>
</dbReference>
<dbReference type="Pfam" id="PF01463">
    <property type="entry name" value="LRRCT"/>
    <property type="match status" value="1"/>
</dbReference>
<dbReference type="CDD" id="cd00110">
    <property type="entry name" value="LamG"/>
    <property type="match status" value="1"/>
</dbReference>
<dbReference type="SMART" id="SM00365">
    <property type="entry name" value="LRR_SD22"/>
    <property type="match status" value="7"/>
</dbReference>
<dbReference type="GO" id="GO:0005509">
    <property type="term" value="F:calcium ion binding"/>
    <property type="evidence" value="ECO:0007669"/>
    <property type="project" value="InterPro"/>
</dbReference>
<keyword evidence="2" id="KW-0217">Developmental protein</keyword>
<dbReference type="InterPro" id="IPR003591">
    <property type="entry name" value="Leu-rich_rpt_typical-subtyp"/>
</dbReference>
<keyword evidence="9 11" id="KW-1015">Disulfide bond</keyword>
<dbReference type="Gene3D" id="2.10.25.10">
    <property type="entry name" value="Laminin"/>
    <property type="match status" value="7"/>
</dbReference>
<dbReference type="EMBL" id="JAIWYP010000008">
    <property type="protein sequence ID" value="KAH3786170.1"/>
    <property type="molecule type" value="Genomic_DNA"/>
</dbReference>
<dbReference type="PANTHER" id="PTHR45836:SF4">
    <property type="entry name" value="PROTEIN SLIT"/>
    <property type="match status" value="1"/>
</dbReference>
<feature type="domain" description="EGF-like" evidence="14">
    <location>
        <begin position="891"/>
        <end position="927"/>
    </location>
</feature>
<dbReference type="PROSITE" id="PS51450">
    <property type="entry name" value="LRR"/>
    <property type="match status" value="4"/>
</dbReference>
<evidence type="ECO:0000256" key="5">
    <source>
        <dbReference type="ARBA" id="ARBA00022614"/>
    </source>
</evidence>
<comment type="caution">
    <text evidence="15">The sequence shown here is derived from an EMBL/GenBank/DDBJ whole genome shotgun (WGS) entry which is preliminary data.</text>
</comment>
<dbReference type="SUPFAM" id="SSF49899">
    <property type="entry name" value="Concanavalin A-like lectins/glucanases"/>
    <property type="match status" value="1"/>
</dbReference>
<sequence length="1282" mass="143437">RLRENKFSCDCHLTWLYRWLKPKNKRLARHMTCHGPLNLKGKNFNRLLETELKCNDVDGTSAPSLCVQQTVCPSKCECTGSFVDCRDRELTEIPENLPTDATELRIEQNKISRIRSGVFQHMHRLRRIDLSNNQIDAIDAGAFDGLATLNTLIMYGNKITELPLGIFDGLTSLQLLLLNNNKISCVPLETFKDLRNLNLLSLFDNKIESLANGTFAPLQNLQTMHLGRNPFICDCNLAWLADFLLVNPIETSGARCERPRRMERKKLSGAESSKFKCTEEYRTRHAGRCAVDNSCPLKCDCTGTTVDCSSRRLTSVPTNLPSYITLLNLKDNQITKLSSGAFDGLPDLKQLDLSDNLIEIIEDNTFSSLENLMELNLANNRLEKVSGPILAGLRSVQHISLTSNRLTCISNTTFRDAPNVKKIDLFNNQISCIQEGAFDSVTGLTSLNLMSNPLTCNCHLKWFSSWLLTRDVLVGSLTCYSPPEVRNKPFREVDRNKMICEERNDIGCNVGLPPCCSDQPIDHLSSNCDPRVQCPEKCTCQGTEVRCSRQNLRSIPTGIPLDTTELYLDANAITDLESDAGDVVSEIGRLSKLTKLDLSNNQILSLPPHIFSNLSQLSTLILSFNKLQCVSARSFNKLTELRILSLHGNNLSSIPFGAFNDLKSLSHLALGGNPLYCDCELKWLADWMKSKFVESGIAACVGPPSMFQKLLLTTPSHHFECKGDPDPEVQSKCNQCYKNPCRHNGTCTPLGFKDLRCDCAPGYHGKRCEEEINACFGNPCQNGGVCKIKDMRLLFGSFMCLCLPGFEGERCEINLDDCKGHTCKNGASCVDGVESYTCMCPSGWTGAKCDQKISFCTEEYNYCANGKCVDLGTDYRCDCQDGFSDKNCSTNINECADHICQHGSTCVDGINAYTCTCRRGYTGKYCEIAPVDIDLSNPMAGLCQKHECQNNGACYQESSSSDYFCKCVAGFVGKKCEKLASLSFMAIDSYIQLPKFNFQTFSNITITLKTNSSQGLIMYTGIEEHLAIELYKGRVAVSFFVGKEHVPSQFSYIFSFSKIDDDKFHTIELLVSQRNFTMRVDDGVARTVINEGNHQYLEVDDDMFLGGIPKHISERAQRRFHIRDGSSFKGCFAQVLINGKPLDFMVSKKNHKMTPGCSMPDPCENNKCKNKSKCRPKNNWESYECRCTRGYSGEFCEIGEYSSDGSYTPSCKSSVFNDIYVDPKTNCRSRRQIKYRRCEGGCGTNCCHPTKIKNKKVKLYCADKSSYVYDLPVIRQCGCKKC</sequence>
<evidence type="ECO:0000256" key="8">
    <source>
        <dbReference type="ARBA" id="ARBA00022902"/>
    </source>
</evidence>
<reference evidence="15" key="1">
    <citation type="journal article" date="2019" name="bioRxiv">
        <title>The Genome of the Zebra Mussel, Dreissena polymorpha: A Resource for Invasive Species Research.</title>
        <authorList>
            <person name="McCartney M.A."/>
            <person name="Auch B."/>
            <person name="Kono T."/>
            <person name="Mallez S."/>
            <person name="Zhang Y."/>
            <person name="Obille A."/>
            <person name="Becker A."/>
            <person name="Abrahante J.E."/>
            <person name="Garbe J."/>
            <person name="Badalamenti J.P."/>
            <person name="Herman A."/>
            <person name="Mangelson H."/>
            <person name="Liachko I."/>
            <person name="Sullivan S."/>
            <person name="Sone E.D."/>
            <person name="Koren S."/>
            <person name="Silverstein K.A.T."/>
            <person name="Beckman K.B."/>
            <person name="Gohl D.M."/>
        </authorList>
    </citation>
    <scope>NUCLEOTIDE SEQUENCE</scope>
    <source>
        <strain evidence="15">Duluth1</strain>
        <tissue evidence="15">Whole animal</tissue>
    </source>
</reference>
<evidence type="ECO:0008006" key="17">
    <source>
        <dbReference type="Google" id="ProtNLM"/>
    </source>
</evidence>
<dbReference type="Pfam" id="PF12661">
    <property type="entry name" value="hEGF"/>
    <property type="match status" value="1"/>
</dbReference>
<dbReference type="PROSITE" id="PS00022">
    <property type="entry name" value="EGF_1"/>
    <property type="match status" value="6"/>
</dbReference>
<dbReference type="Pfam" id="PF01462">
    <property type="entry name" value="LRRNT"/>
    <property type="match status" value="2"/>
</dbReference>
<evidence type="ECO:0000256" key="9">
    <source>
        <dbReference type="ARBA" id="ARBA00023157"/>
    </source>
</evidence>
<feature type="disulfide bond" evidence="11">
    <location>
        <begin position="1168"/>
        <end position="1185"/>
    </location>
</feature>
<dbReference type="SUPFAM" id="SSF52058">
    <property type="entry name" value="L domain-like"/>
    <property type="match status" value="2"/>
</dbReference>
<feature type="disulfide bond" evidence="11">
    <location>
        <begin position="1187"/>
        <end position="1196"/>
    </location>
</feature>
<evidence type="ECO:0000313" key="15">
    <source>
        <dbReference type="EMBL" id="KAH3786170.1"/>
    </source>
</evidence>
<dbReference type="PROSITE" id="PS50025">
    <property type="entry name" value="LAM_G_DOMAIN"/>
    <property type="match status" value="1"/>
</dbReference>
<dbReference type="PANTHER" id="PTHR45836">
    <property type="entry name" value="SLIT HOMOLOG"/>
    <property type="match status" value="1"/>
</dbReference>
<comment type="caution">
    <text evidence="11">Lacks conserved residue(s) required for the propagation of feature annotation.</text>
</comment>
<dbReference type="InterPro" id="IPR032675">
    <property type="entry name" value="LRR_dom_sf"/>
</dbReference>
<evidence type="ECO:0000259" key="12">
    <source>
        <dbReference type="PROSITE" id="PS01225"/>
    </source>
</evidence>
<dbReference type="InterPro" id="IPR000152">
    <property type="entry name" value="EGF-type_Asp/Asn_hydroxyl_site"/>
</dbReference>
<keyword evidence="10" id="KW-0325">Glycoprotein</keyword>
<dbReference type="SUPFAM" id="SSF57184">
    <property type="entry name" value="Growth factor receptor domain"/>
    <property type="match status" value="1"/>
</dbReference>
<feature type="domain" description="EGF-like" evidence="14">
    <location>
        <begin position="814"/>
        <end position="850"/>
    </location>
</feature>
<feature type="disulfide bond" evidence="11">
    <location>
        <begin position="802"/>
        <end position="811"/>
    </location>
</feature>
<feature type="domain" description="EGF-like" evidence="14">
    <location>
        <begin position="1159"/>
        <end position="1197"/>
    </location>
</feature>
<dbReference type="Pfam" id="PF00008">
    <property type="entry name" value="EGF"/>
    <property type="match status" value="5"/>
</dbReference>
<feature type="domain" description="EGF-like" evidence="14">
    <location>
        <begin position="734"/>
        <end position="769"/>
    </location>
</feature>
<feature type="non-terminal residue" evidence="15">
    <location>
        <position position="1282"/>
    </location>
</feature>
<dbReference type="InterPro" id="IPR001611">
    <property type="entry name" value="Leu-rich_rpt"/>
</dbReference>
<organism evidence="15 16">
    <name type="scientific">Dreissena polymorpha</name>
    <name type="common">Zebra mussel</name>
    <name type="synonym">Mytilus polymorpha</name>
    <dbReference type="NCBI Taxonomy" id="45954"/>
    <lineage>
        <taxon>Eukaryota</taxon>
        <taxon>Metazoa</taxon>
        <taxon>Spiralia</taxon>
        <taxon>Lophotrochozoa</taxon>
        <taxon>Mollusca</taxon>
        <taxon>Bivalvia</taxon>
        <taxon>Autobranchia</taxon>
        <taxon>Heteroconchia</taxon>
        <taxon>Euheterodonta</taxon>
        <taxon>Imparidentia</taxon>
        <taxon>Neoheterodontei</taxon>
        <taxon>Myida</taxon>
        <taxon>Dreissenoidea</taxon>
        <taxon>Dreissenidae</taxon>
        <taxon>Dreissena</taxon>
    </lineage>
</organism>
<evidence type="ECO:0000256" key="4">
    <source>
        <dbReference type="ARBA" id="ARBA00022536"/>
    </source>
</evidence>
<feature type="domain" description="EGF-like" evidence="14">
    <location>
        <begin position="939"/>
        <end position="977"/>
    </location>
</feature>
<keyword evidence="5" id="KW-0433">Leucine-rich repeat</keyword>
<dbReference type="PROSITE" id="PS00010">
    <property type="entry name" value="ASX_HYDROXYL"/>
    <property type="match status" value="3"/>
</dbReference>
<feature type="domain" description="Laminin G" evidence="13">
    <location>
        <begin position="980"/>
        <end position="1157"/>
    </location>
</feature>
<keyword evidence="8" id="KW-0524">Neurogenesis</keyword>
<dbReference type="SMART" id="SM00369">
    <property type="entry name" value="LRR_TYP"/>
    <property type="match status" value="13"/>
</dbReference>
<dbReference type="Pfam" id="PF13855">
    <property type="entry name" value="LRR_8"/>
    <property type="match status" value="5"/>
</dbReference>
<keyword evidence="16" id="KW-1185">Reference proteome</keyword>
<evidence type="ECO:0000256" key="10">
    <source>
        <dbReference type="ARBA" id="ARBA00023180"/>
    </source>
</evidence>
<feature type="domain" description="EGF-like" evidence="14">
    <location>
        <begin position="771"/>
        <end position="812"/>
    </location>
</feature>
<dbReference type="SMART" id="SM00041">
    <property type="entry name" value="CT"/>
    <property type="match status" value="1"/>
</dbReference>
<feature type="domain" description="CTCK" evidence="12">
    <location>
        <begin position="1211"/>
        <end position="1282"/>
    </location>
</feature>
<dbReference type="InterPro" id="IPR051355">
    <property type="entry name" value="Notch/Slit_guidance"/>
</dbReference>
<dbReference type="PROSITE" id="PS01186">
    <property type="entry name" value="EGF_2"/>
    <property type="match status" value="7"/>
</dbReference>
<dbReference type="SMART" id="SM00181">
    <property type="entry name" value="EGF"/>
    <property type="match status" value="7"/>
</dbReference>
<dbReference type="GO" id="GO:0008201">
    <property type="term" value="F:heparin binding"/>
    <property type="evidence" value="ECO:0007669"/>
    <property type="project" value="TreeGrafter"/>
</dbReference>
<dbReference type="Gene3D" id="2.60.120.200">
    <property type="match status" value="1"/>
</dbReference>
<keyword evidence="3" id="KW-0964">Secreted</keyword>
<dbReference type="GO" id="GO:0048495">
    <property type="term" value="F:Roundabout binding"/>
    <property type="evidence" value="ECO:0007669"/>
    <property type="project" value="TreeGrafter"/>
</dbReference>
<accession>A0A9D4ITK8</accession>
<dbReference type="InterPro" id="IPR000483">
    <property type="entry name" value="Cys-rich_flank_reg_C"/>
</dbReference>
<dbReference type="FunFam" id="2.10.25.10:FF:000080">
    <property type="entry name" value="Neurogenic locus notch 1"/>
    <property type="match status" value="1"/>
</dbReference>
<dbReference type="PROSITE" id="PS01225">
    <property type="entry name" value="CTCK_2"/>
    <property type="match status" value="1"/>
</dbReference>
<dbReference type="InterPro" id="IPR000742">
    <property type="entry name" value="EGF"/>
</dbReference>
<dbReference type="CDD" id="cd00054">
    <property type="entry name" value="EGF_CA"/>
    <property type="match status" value="5"/>
</dbReference>
<feature type="disulfide bond" evidence="11">
    <location>
        <begin position="967"/>
        <end position="976"/>
    </location>
</feature>
<evidence type="ECO:0000256" key="2">
    <source>
        <dbReference type="ARBA" id="ARBA00022473"/>
    </source>
</evidence>
<evidence type="ECO:0000256" key="6">
    <source>
        <dbReference type="ARBA" id="ARBA00022729"/>
    </source>
</evidence>
<reference evidence="15" key="2">
    <citation type="submission" date="2020-11" db="EMBL/GenBank/DDBJ databases">
        <authorList>
            <person name="McCartney M.A."/>
            <person name="Auch B."/>
            <person name="Kono T."/>
            <person name="Mallez S."/>
            <person name="Becker A."/>
            <person name="Gohl D.M."/>
            <person name="Silverstein K.A.T."/>
            <person name="Koren S."/>
            <person name="Bechman K.B."/>
            <person name="Herman A."/>
            <person name="Abrahante J.E."/>
            <person name="Garbe J."/>
        </authorList>
    </citation>
    <scope>NUCLEOTIDE SEQUENCE</scope>
    <source>
        <strain evidence="15">Duluth1</strain>
        <tissue evidence="15">Whole animal</tissue>
    </source>
</reference>
<feature type="disulfide bond" evidence="11">
    <location>
        <begin position="917"/>
        <end position="926"/>
    </location>
</feature>
<feature type="disulfide bond" evidence="11">
    <location>
        <begin position="879"/>
        <end position="888"/>
    </location>
</feature>
<dbReference type="InterPro" id="IPR013320">
    <property type="entry name" value="ConA-like_dom_sf"/>
</dbReference>
<dbReference type="InterPro" id="IPR001791">
    <property type="entry name" value="Laminin_G"/>
</dbReference>
<comment type="subcellular location">
    <subcellularLocation>
        <location evidence="1">Secreted</location>
    </subcellularLocation>
</comment>
<evidence type="ECO:0000259" key="13">
    <source>
        <dbReference type="PROSITE" id="PS50025"/>
    </source>
</evidence>
<evidence type="ECO:0000259" key="14">
    <source>
        <dbReference type="PROSITE" id="PS50026"/>
    </source>
</evidence>
<dbReference type="PROSITE" id="PS50026">
    <property type="entry name" value="EGF_3"/>
    <property type="match status" value="7"/>
</dbReference>
<evidence type="ECO:0000256" key="11">
    <source>
        <dbReference type="PROSITE-ProRule" id="PRU00076"/>
    </source>
</evidence>
<protein>
    <recommendedName>
        <fullName evidence="17">Slit</fullName>
    </recommendedName>
</protein>
<feature type="disulfide bond" evidence="11">
    <location>
        <begin position="759"/>
        <end position="768"/>
    </location>
</feature>
<dbReference type="SUPFAM" id="SSF57196">
    <property type="entry name" value="EGF/Laminin"/>
    <property type="match status" value="4"/>
</dbReference>
<dbReference type="FunFam" id="3.80.10.10:FF:000004">
    <property type="entry name" value="Slit guidance ligand 2"/>
    <property type="match status" value="1"/>
</dbReference>
<dbReference type="FunFam" id="2.10.25.10:FF:000063">
    <property type="entry name" value="Slit guidance ligand 2"/>
    <property type="match status" value="1"/>
</dbReference>
<proteinExistence type="predicted"/>
<dbReference type="GO" id="GO:0007411">
    <property type="term" value="P:axon guidance"/>
    <property type="evidence" value="ECO:0007669"/>
    <property type="project" value="TreeGrafter"/>
</dbReference>
<dbReference type="SMART" id="SM00179">
    <property type="entry name" value="EGF_CA"/>
    <property type="match status" value="7"/>
</dbReference>
<gene>
    <name evidence="15" type="ORF">DPMN_164273</name>
</gene>
<dbReference type="Proteomes" id="UP000828390">
    <property type="component" value="Unassembled WGS sequence"/>
</dbReference>
<dbReference type="FunFam" id="2.10.25.10:FF:000045">
    <property type="entry name" value="Slit guidance ligand 2"/>
    <property type="match status" value="1"/>
</dbReference>
<dbReference type="InterPro" id="IPR018097">
    <property type="entry name" value="EGF_Ca-bd_CS"/>
</dbReference>
<dbReference type="SMART" id="SM00082">
    <property type="entry name" value="LRRCT"/>
    <property type="match status" value="4"/>
</dbReference>
<evidence type="ECO:0000256" key="3">
    <source>
        <dbReference type="ARBA" id="ARBA00022525"/>
    </source>
</evidence>
<keyword evidence="4 11" id="KW-0245">EGF-like domain</keyword>
<dbReference type="InterPro" id="IPR001881">
    <property type="entry name" value="EGF-like_Ca-bd_dom"/>
</dbReference>
<dbReference type="InterPro" id="IPR006207">
    <property type="entry name" value="Cys_knot_C"/>
</dbReference>
<dbReference type="InterPro" id="IPR009030">
    <property type="entry name" value="Growth_fac_rcpt_cys_sf"/>
</dbReference>
<name>A0A9D4ITK8_DREPO</name>
<dbReference type="SMART" id="SM00013">
    <property type="entry name" value="LRRNT"/>
    <property type="match status" value="3"/>
</dbReference>
<dbReference type="FunFam" id="3.80.10.10:FF:000002">
    <property type="entry name" value="Slit guidance ligand 2"/>
    <property type="match status" value="2"/>
</dbReference>
<feature type="domain" description="EGF-like" evidence="14">
    <location>
        <begin position="852"/>
        <end position="889"/>
    </location>
</feature>
<dbReference type="InterPro" id="IPR013032">
    <property type="entry name" value="EGF-like_CS"/>
</dbReference>
<dbReference type="FunFam" id="2.10.25.10:FF:000173">
    <property type="entry name" value="Neurogenic locus notch protein 2"/>
    <property type="match status" value="1"/>
</dbReference>